<name>A0A1Y6EV07_9SPHN</name>
<keyword evidence="2 4" id="KW-0479">Metal-binding</keyword>
<keyword evidence="1 4" id="KW-0349">Heme</keyword>
<dbReference type="PROSITE" id="PS51257">
    <property type="entry name" value="PROKAR_LIPOPROTEIN"/>
    <property type="match status" value="1"/>
</dbReference>
<protein>
    <submittedName>
        <fullName evidence="6">Cytochrome C oxidase, cbb3-type, subunit III</fullName>
    </submittedName>
</protein>
<sequence>MVLKRPFILTFPLLAAACATDRDANALSESAAEGRVFAQANCASCHALDDGVSPHPKAPSLRRAANRLPAWAVEASFERGVQVGHSMEMPAFVFEEGDIANLLAYLEALKEEE</sequence>
<dbReference type="AlphaFoldDB" id="A0A1Y6EV07"/>
<dbReference type="EMBL" id="FXWG01000001">
    <property type="protein sequence ID" value="SMQ64332.1"/>
    <property type="molecule type" value="Genomic_DNA"/>
</dbReference>
<dbReference type="RefSeq" id="WP_086436847.1">
    <property type="nucleotide sequence ID" value="NZ_FXWG01000001.1"/>
</dbReference>
<evidence type="ECO:0000313" key="7">
    <source>
        <dbReference type="Proteomes" id="UP000194420"/>
    </source>
</evidence>
<keyword evidence="3 4" id="KW-0408">Iron</keyword>
<accession>A0A1Y6EV07</accession>
<evidence type="ECO:0000256" key="3">
    <source>
        <dbReference type="ARBA" id="ARBA00023004"/>
    </source>
</evidence>
<evidence type="ECO:0000256" key="4">
    <source>
        <dbReference type="PROSITE-ProRule" id="PRU00433"/>
    </source>
</evidence>
<evidence type="ECO:0000313" key="6">
    <source>
        <dbReference type="EMBL" id="SMQ64332.1"/>
    </source>
</evidence>
<dbReference type="InterPro" id="IPR036909">
    <property type="entry name" value="Cyt_c-like_dom_sf"/>
</dbReference>
<dbReference type="Pfam" id="PF00034">
    <property type="entry name" value="Cytochrom_C"/>
    <property type="match status" value="1"/>
</dbReference>
<gene>
    <name evidence="6" type="ORF">SAMN06297468_0993</name>
</gene>
<dbReference type="InterPro" id="IPR009056">
    <property type="entry name" value="Cyt_c-like_dom"/>
</dbReference>
<evidence type="ECO:0000256" key="2">
    <source>
        <dbReference type="ARBA" id="ARBA00022723"/>
    </source>
</evidence>
<keyword evidence="7" id="KW-1185">Reference proteome</keyword>
<evidence type="ECO:0000256" key="1">
    <source>
        <dbReference type="ARBA" id="ARBA00022617"/>
    </source>
</evidence>
<dbReference type="GO" id="GO:0020037">
    <property type="term" value="F:heme binding"/>
    <property type="evidence" value="ECO:0007669"/>
    <property type="project" value="InterPro"/>
</dbReference>
<dbReference type="PROSITE" id="PS51007">
    <property type="entry name" value="CYTC"/>
    <property type="match status" value="1"/>
</dbReference>
<reference evidence="7" key="1">
    <citation type="submission" date="2017-04" db="EMBL/GenBank/DDBJ databases">
        <authorList>
            <person name="Varghese N."/>
            <person name="Submissions S."/>
        </authorList>
    </citation>
    <scope>NUCLEOTIDE SEQUENCE [LARGE SCALE GENOMIC DNA]</scope>
</reference>
<dbReference type="OrthoDB" id="7596428at2"/>
<dbReference type="GO" id="GO:0046872">
    <property type="term" value="F:metal ion binding"/>
    <property type="evidence" value="ECO:0007669"/>
    <property type="project" value="UniProtKB-KW"/>
</dbReference>
<proteinExistence type="predicted"/>
<organism evidence="6 7">
    <name type="scientific">Altererythrobacter xiamenensis</name>
    <dbReference type="NCBI Taxonomy" id="1316679"/>
    <lineage>
        <taxon>Bacteria</taxon>
        <taxon>Pseudomonadati</taxon>
        <taxon>Pseudomonadota</taxon>
        <taxon>Alphaproteobacteria</taxon>
        <taxon>Sphingomonadales</taxon>
        <taxon>Erythrobacteraceae</taxon>
        <taxon>Altererythrobacter</taxon>
    </lineage>
</organism>
<feature type="domain" description="Cytochrome c" evidence="5">
    <location>
        <begin position="28"/>
        <end position="110"/>
    </location>
</feature>
<evidence type="ECO:0000259" key="5">
    <source>
        <dbReference type="PROSITE" id="PS51007"/>
    </source>
</evidence>
<dbReference type="GO" id="GO:0009055">
    <property type="term" value="F:electron transfer activity"/>
    <property type="evidence" value="ECO:0007669"/>
    <property type="project" value="InterPro"/>
</dbReference>
<dbReference type="Gene3D" id="1.10.760.10">
    <property type="entry name" value="Cytochrome c-like domain"/>
    <property type="match status" value="1"/>
</dbReference>
<dbReference type="SUPFAM" id="SSF46626">
    <property type="entry name" value="Cytochrome c"/>
    <property type="match status" value="1"/>
</dbReference>
<dbReference type="Proteomes" id="UP000194420">
    <property type="component" value="Unassembled WGS sequence"/>
</dbReference>